<keyword evidence="1" id="KW-0472">Membrane</keyword>
<keyword evidence="1" id="KW-1133">Transmembrane helix</keyword>
<keyword evidence="1" id="KW-0812">Transmembrane</keyword>
<dbReference type="PANTHER" id="PTHR36469:SF1">
    <property type="entry name" value="DISTAL MEMBRANE-ARM ASSEMBLY COMPLEX PROTEIN 1"/>
    <property type="match status" value="1"/>
</dbReference>
<protein>
    <recommendedName>
        <fullName evidence="2">Distal membrane-arm assembly complex protein 1-like domain-containing protein</fullName>
    </recommendedName>
</protein>
<dbReference type="Ensembl" id="ENSORLT00015019999.1">
    <property type="protein sequence ID" value="ENSORLP00015012795.1"/>
    <property type="gene ID" value="ENSORLG00015013650.1"/>
</dbReference>
<dbReference type="InterPro" id="IPR053117">
    <property type="entry name" value="DMAC_Protein"/>
</dbReference>
<dbReference type="Proteomes" id="UP000265200">
    <property type="component" value="Chromosome 11"/>
</dbReference>
<organism evidence="3 4">
    <name type="scientific">Oryzias latipes</name>
    <name type="common">Japanese rice fish</name>
    <name type="synonym">Japanese killifish</name>
    <dbReference type="NCBI Taxonomy" id="8090"/>
    <lineage>
        <taxon>Eukaryota</taxon>
        <taxon>Metazoa</taxon>
        <taxon>Chordata</taxon>
        <taxon>Craniata</taxon>
        <taxon>Vertebrata</taxon>
        <taxon>Euteleostomi</taxon>
        <taxon>Actinopterygii</taxon>
        <taxon>Neopterygii</taxon>
        <taxon>Teleostei</taxon>
        <taxon>Neoteleostei</taxon>
        <taxon>Acanthomorphata</taxon>
        <taxon>Ovalentaria</taxon>
        <taxon>Atherinomorphae</taxon>
        <taxon>Beloniformes</taxon>
        <taxon>Adrianichthyidae</taxon>
        <taxon>Oryziinae</taxon>
        <taxon>Oryzias</taxon>
    </lineage>
</organism>
<feature type="domain" description="Distal membrane-arm assembly complex protein 1-like" evidence="2">
    <location>
        <begin position="27"/>
        <end position="73"/>
    </location>
</feature>
<dbReference type="InterPro" id="IPR028036">
    <property type="entry name" value="DMAC1-like_dom"/>
</dbReference>
<reference evidence="3" key="4">
    <citation type="submission" date="2025-09" db="UniProtKB">
        <authorList>
            <consortium name="Ensembl"/>
        </authorList>
    </citation>
    <scope>IDENTIFICATION</scope>
    <source>
        <strain evidence="3">HSOK</strain>
    </source>
</reference>
<feature type="transmembrane region" description="Helical" evidence="1">
    <location>
        <begin position="62"/>
        <end position="83"/>
    </location>
</feature>
<evidence type="ECO:0000313" key="4">
    <source>
        <dbReference type="Proteomes" id="UP000265200"/>
    </source>
</evidence>
<evidence type="ECO:0000313" key="3">
    <source>
        <dbReference type="Ensembl" id="ENSORLP00015012795.1"/>
    </source>
</evidence>
<reference key="1">
    <citation type="journal article" date="2007" name="Nature">
        <title>The medaka draft genome and insights into vertebrate genome evolution.</title>
        <authorList>
            <person name="Kasahara M."/>
            <person name="Naruse K."/>
            <person name="Sasaki S."/>
            <person name="Nakatani Y."/>
            <person name="Qu W."/>
            <person name="Ahsan B."/>
            <person name="Yamada T."/>
            <person name="Nagayasu Y."/>
            <person name="Doi K."/>
            <person name="Kasai Y."/>
            <person name="Jindo T."/>
            <person name="Kobayashi D."/>
            <person name="Shimada A."/>
            <person name="Toyoda A."/>
            <person name="Kuroki Y."/>
            <person name="Fujiyama A."/>
            <person name="Sasaki T."/>
            <person name="Shimizu A."/>
            <person name="Asakawa S."/>
            <person name="Shimizu N."/>
            <person name="Hashimoto S."/>
            <person name="Yang J."/>
            <person name="Lee Y."/>
            <person name="Matsushima K."/>
            <person name="Sugano S."/>
            <person name="Sakaizumi M."/>
            <person name="Narita T."/>
            <person name="Ohishi K."/>
            <person name="Haga S."/>
            <person name="Ohta F."/>
            <person name="Nomoto H."/>
            <person name="Nogata K."/>
            <person name="Morishita T."/>
            <person name="Endo T."/>
            <person name="Shin-I T."/>
            <person name="Takeda H."/>
            <person name="Morishita S."/>
            <person name="Kohara Y."/>
        </authorList>
    </citation>
    <scope>NUCLEOTIDE SEQUENCE [LARGE SCALE GENOMIC DNA]</scope>
    <source>
        <strain>Hd-rR</strain>
    </source>
</reference>
<feature type="transmembrane region" description="Helical" evidence="1">
    <location>
        <begin position="29"/>
        <end position="50"/>
    </location>
</feature>
<proteinExistence type="predicted"/>
<dbReference type="PANTHER" id="PTHR36469">
    <property type="entry name" value="DISTAL MEMBRANE-ARM ASSEMBLY COMPLEX PROTEIN 1"/>
    <property type="match status" value="1"/>
</dbReference>
<reference evidence="3 4" key="2">
    <citation type="submission" date="2017-04" db="EMBL/GenBank/DDBJ databases">
        <title>CpG methylation of centromeres and impact of large insertions on vertebrate speciation.</title>
        <authorList>
            <person name="Ichikawa K."/>
            <person name="Yoshimura J."/>
            <person name="Morishita S."/>
        </authorList>
    </citation>
    <scope>NUCLEOTIDE SEQUENCE</scope>
    <source>
        <strain evidence="3 4">HSOK</strain>
    </source>
</reference>
<name>A0A3P9HYI7_ORYLA</name>
<dbReference type="Pfam" id="PF15055">
    <property type="entry name" value="DMAC1_Dmo2"/>
    <property type="match status" value="1"/>
</dbReference>
<evidence type="ECO:0000256" key="1">
    <source>
        <dbReference type="SAM" id="Phobius"/>
    </source>
</evidence>
<dbReference type="AlphaFoldDB" id="A0A3P9HYI7"/>
<evidence type="ECO:0000259" key="2">
    <source>
        <dbReference type="Pfam" id="PF15055"/>
    </source>
</evidence>
<reference evidence="3" key="3">
    <citation type="submission" date="2025-08" db="UniProtKB">
        <authorList>
            <consortium name="Ensembl"/>
        </authorList>
    </citation>
    <scope>IDENTIFICATION</scope>
    <source>
        <strain evidence="3">HSOK</strain>
    </source>
</reference>
<sequence length="93" mass="9631">MTAGAHVATMSTEPEVAGSKSSQLLKNCWSCRIISGGGLCLSGAYVFNAARKVMRQGAPTSMGTVAQITFALCLASWGIVILADPVGKAQRKT</sequence>
<accession>A0A3P9HYI7</accession>